<reference evidence="1" key="1">
    <citation type="journal article" date="2023" name="Mol. Phylogenet. Evol.">
        <title>Genome-scale phylogeny and comparative genomics of the fungal order Sordariales.</title>
        <authorList>
            <person name="Hensen N."/>
            <person name="Bonometti L."/>
            <person name="Westerberg I."/>
            <person name="Brannstrom I.O."/>
            <person name="Guillou S."/>
            <person name="Cros-Aarteil S."/>
            <person name="Calhoun S."/>
            <person name="Haridas S."/>
            <person name="Kuo A."/>
            <person name="Mondo S."/>
            <person name="Pangilinan J."/>
            <person name="Riley R."/>
            <person name="LaButti K."/>
            <person name="Andreopoulos B."/>
            <person name="Lipzen A."/>
            <person name="Chen C."/>
            <person name="Yan M."/>
            <person name="Daum C."/>
            <person name="Ng V."/>
            <person name="Clum A."/>
            <person name="Steindorff A."/>
            <person name="Ohm R.A."/>
            <person name="Martin F."/>
            <person name="Silar P."/>
            <person name="Natvig D.O."/>
            <person name="Lalanne C."/>
            <person name="Gautier V."/>
            <person name="Ament-Velasquez S.L."/>
            <person name="Kruys A."/>
            <person name="Hutchinson M.I."/>
            <person name="Powell A.J."/>
            <person name="Barry K."/>
            <person name="Miller A.N."/>
            <person name="Grigoriev I.V."/>
            <person name="Debuchy R."/>
            <person name="Gladieux P."/>
            <person name="Hiltunen Thoren M."/>
            <person name="Johannesson H."/>
        </authorList>
    </citation>
    <scope>NUCLEOTIDE SEQUENCE</scope>
    <source>
        <strain evidence="1">CBS 955.72</strain>
    </source>
</reference>
<protein>
    <submittedName>
        <fullName evidence="1">Uncharacterized protein</fullName>
    </submittedName>
</protein>
<organism evidence="1 2">
    <name type="scientific">Lasiosphaeria hispida</name>
    <dbReference type="NCBI Taxonomy" id="260671"/>
    <lineage>
        <taxon>Eukaryota</taxon>
        <taxon>Fungi</taxon>
        <taxon>Dikarya</taxon>
        <taxon>Ascomycota</taxon>
        <taxon>Pezizomycotina</taxon>
        <taxon>Sordariomycetes</taxon>
        <taxon>Sordariomycetidae</taxon>
        <taxon>Sordariales</taxon>
        <taxon>Lasiosphaeriaceae</taxon>
        <taxon>Lasiosphaeria</taxon>
    </lineage>
</organism>
<reference evidence="1" key="2">
    <citation type="submission" date="2023-06" db="EMBL/GenBank/DDBJ databases">
        <authorList>
            <consortium name="Lawrence Berkeley National Laboratory"/>
            <person name="Haridas S."/>
            <person name="Hensen N."/>
            <person name="Bonometti L."/>
            <person name="Westerberg I."/>
            <person name="Brannstrom I.O."/>
            <person name="Guillou S."/>
            <person name="Cros-Aarteil S."/>
            <person name="Calhoun S."/>
            <person name="Kuo A."/>
            <person name="Mondo S."/>
            <person name="Pangilinan J."/>
            <person name="Riley R."/>
            <person name="Labutti K."/>
            <person name="Andreopoulos B."/>
            <person name="Lipzen A."/>
            <person name="Chen C."/>
            <person name="Yanf M."/>
            <person name="Daum C."/>
            <person name="Ng V."/>
            <person name="Clum A."/>
            <person name="Steindorff A."/>
            <person name="Ohm R."/>
            <person name="Martin F."/>
            <person name="Silar P."/>
            <person name="Natvig D."/>
            <person name="Lalanne C."/>
            <person name="Gautier V."/>
            <person name="Ament-Velasquez S.L."/>
            <person name="Kruys A."/>
            <person name="Hutchinson M.I."/>
            <person name="Powell A.J."/>
            <person name="Barry K."/>
            <person name="Miller A.N."/>
            <person name="Grigoriev I.V."/>
            <person name="Debuchy R."/>
            <person name="Gladieux P."/>
            <person name="Thoren M.H."/>
            <person name="Johannesson H."/>
        </authorList>
    </citation>
    <scope>NUCLEOTIDE SEQUENCE</scope>
    <source>
        <strain evidence="1">CBS 955.72</strain>
    </source>
</reference>
<dbReference type="Proteomes" id="UP001275084">
    <property type="component" value="Unassembled WGS sequence"/>
</dbReference>
<proteinExistence type="predicted"/>
<name>A0AAJ0H6J2_9PEZI</name>
<accession>A0AAJ0H6J2</accession>
<dbReference type="AlphaFoldDB" id="A0AAJ0H6J2"/>
<comment type="caution">
    <text evidence="1">The sequence shown here is derived from an EMBL/GenBank/DDBJ whole genome shotgun (WGS) entry which is preliminary data.</text>
</comment>
<keyword evidence="2" id="KW-1185">Reference proteome</keyword>
<sequence>MWARSVTKPRGSFLSAARFGCVRVVHFPHAASAARNCIPRKYSTSPGQHDVPLRKQRLPRFPLESRCWSITLDPSNFSKQELANAVCKAQPKLGLDEVKGQRRNAAVILVTKGLAHLLEDQAYLQQLVMKLEPDRTSSTFSLLSAIVDGIPDEGRCDYIPGVSIPPHVLKSSSYLLSSEGIAALPGSLDSILPGLWDPAEAPPAHHGDADSAQPALEFHVRPPLGLRVTVPVANTIFTNGRPHTMFATEYKWATPNQLEQTRRVEKSKQIVIPSRFTKTKKKNKIRFPLACVPLLPLTQPRKIVSGMGNILRQIEVDGEPVPASRELEELIPKVIAARSEVYGTEKAGPMDVWALITPEAALARLPKQPPALPSGARRIHPSWMPEARAVFEQRYAQHCAIKISVPQVLEMGGQIRKVLSGGGGWGPKQGLLSLDPQTRYSTPDQEDVESFIRSFKGEGGPASGITPGSWVQFVYEPRGDPLEVKRPVQAVDPVLLGASGKFIGTESSSPDESNMFIVGTQGTYSLNCPPRQITVHHGLFGATAPQGIYVAADERSSSEISAVVSKIDMANAYLSWGKRKWKKVEKALAHVYGICIY</sequence>
<gene>
    <name evidence="1" type="ORF">B0T25DRAFT_344977</name>
</gene>
<evidence type="ECO:0000313" key="2">
    <source>
        <dbReference type="Proteomes" id="UP001275084"/>
    </source>
</evidence>
<dbReference type="EMBL" id="JAUIQD010000008">
    <property type="protein sequence ID" value="KAK3341533.1"/>
    <property type="molecule type" value="Genomic_DNA"/>
</dbReference>
<evidence type="ECO:0000313" key="1">
    <source>
        <dbReference type="EMBL" id="KAK3341533.1"/>
    </source>
</evidence>